<dbReference type="GO" id="GO:0004015">
    <property type="term" value="F:adenosylmethionine-8-amino-7-oxononanoate transaminase activity"/>
    <property type="evidence" value="ECO:0007669"/>
    <property type="project" value="UniProtKB-EC"/>
</dbReference>
<dbReference type="EMBL" id="JBIPKE010000013">
    <property type="protein sequence ID" value="MFH6982974.1"/>
    <property type="molecule type" value="Genomic_DNA"/>
</dbReference>
<feature type="binding site" evidence="9">
    <location>
        <position position="53"/>
    </location>
    <ligand>
        <name>substrate</name>
    </ligand>
</feature>
<dbReference type="EC" id="2.6.1.62" evidence="9"/>
<feature type="site" description="Participates in the substrate recognition with KAPA and in a stacking interaction with the adenine ring of SAM" evidence="9">
    <location>
        <position position="19"/>
    </location>
</feature>
<dbReference type="InterPro" id="IPR015421">
    <property type="entry name" value="PyrdxlP-dep_Trfase_major"/>
</dbReference>
<feature type="binding site" evidence="9">
    <location>
        <position position="266"/>
    </location>
    <ligand>
        <name>substrate</name>
    </ligand>
</feature>
<evidence type="ECO:0000256" key="7">
    <source>
        <dbReference type="ARBA" id="ARBA00022898"/>
    </source>
</evidence>
<organism evidence="10 11">
    <name type="scientific">Marinoscillum luteum</name>
    <dbReference type="NCBI Taxonomy" id="861051"/>
    <lineage>
        <taxon>Bacteria</taxon>
        <taxon>Pseudomonadati</taxon>
        <taxon>Bacteroidota</taxon>
        <taxon>Cytophagia</taxon>
        <taxon>Cytophagales</taxon>
        <taxon>Reichenbachiellaceae</taxon>
        <taxon>Marinoscillum</taxon>
    </lineage>
</organism>
<comment type="function">
    <text evidence="9">Catalyzes the transfer of the alpha-amino group from S-adenosyl-L-methionine (SAM) to 7-keto-8-aminopelargonic acid (KAPA) to form 7,8-diaminopelargonic acid (DAPA). It is the only aminotransferase known to utilize SAM as an amino donor.</text>
</comment>
<sequence length="423" mass="47596">MLGLNNFEKADRKNIWHPFSPLAGNKPIGIKKAKGVYLYTQDGRKIMDAVSSWWVNIHGHSHKRINKALSRQAARLEHVIFAGFTHKPAVDLSKTLKRVLPKSIDKIFFSDNGSTSVEVAIKLAVQYWHNQGKPRKKIIALEGAYHGDTFGSMSVAERNLFSAPFNELLFEVDFVPFPKGDGAEAIARMKELVTEETAAFIFEPLVQGAAGMQMYAAEVLDKLIDIARSKEVVCIADEVMTGFGRTGKMFACDHLRNDPDLFCLSKGITGGYLPMGITAVNERIVKAFDVEDRTKAFFHGHSYTANPLACAVANASMKLLLGKKCQQDIQRITEQHQAYLDQFRFHDKVKEIRHCGTILAIELHADDAGYTSNLKEKIYDFFMGRDLLLRPLGNVIYILPPYIITDQELQRLYKAIDVFLLEL</sequence>
<comment type="pathway">
    <text evidence="2 9">Cofactor biosynthesis; biotin biosynthesis; 7,8-diaminononanoate from 8-amino-7-oxononanoate (SAM route): step 1/1.</text>
</comment>
<keyword evidence="9" id="KW-0963">Cytoplasm</keyword>
<dbReference type="CDD" id="cd00610">
    <property type="entry name" value="OAT_like"/>
    <property type="match status" value="1"/>
</dbReference>
<keyword evidence="6 9" id="KW-0093">Biotin biosynthesis</keyword>
<evidence type="ECO:0000256" key="3">
    <source>
        <dbReference type="ARBA" id="ARBA00022576"/>
    </source>
</evidence>
<keyword evidence="7 9" id="KW-0663">Pyridoxal phosphate</keyword>
<comment type="subunit">
    <text evidence="9">Homodimer.</text>
</comment>
<dbReference type="Gene3D" id="3.90.1150.10">
    <property type="entry name" value="Aspartate Aminotransferase, domain 1"/>
    <property type="match status" value="1"/>
</dbReference>
<keyword evidence="4 9" id="KW-0808">Transferase</keyword>
<evidence type="ECO:0000256" key="1">
    <source>
        <dbReference type="ARBA" id="ARBA00001933"/>
    </source>
</evidence>
<dbReference type="SUPFAM" id="SSF53383">
    <property type="entry name" value="PLP-dependent transferases"/>
    <property type="match status" value="1"/>
</dbReference>
<evidence type="ECO:0000256" key="5">
    <source>
        <dbReference type="ARBA" id="ARBA00022691"/>
    </source>
</evidence>
<feature type="binding site" evidence="9">
    <location>
        <position position="145"/>
    </location>
    <ligand>
        <name>substrate</name>
    </ligand>
</feature>
<proteinExistence type="inferred from homology"/>
<evidence type="ECO:0000256" key="6">
    <source>
        <dbReference type="ARBA" id="ARBA00022756"/>
    </source>
</evidence>
<comment type="subcellular location">
    <subcellularLocation>
        <location evidence="9">Cytoplasm</location>
    </subcellularLocation>
</comment>
<comment type="catalytic activity">
    <reaction evidence="8 9">
        <text>(8S)-8-amino-7-oxononanoate + S-adenosyl-L-methionine = S-adenosyl-4-methylsulfanyl-2-oxobutanoate + (7R,8S)-7,8-diammoniononanoate</text>
        <dbReference type="Rhea" id="RHEA:16861"/>
        <dbReference type="ChEBI" id="CHEBI:16490"/>
        <dbReference type="ChEBI" id="CHEBI:59789"/>
        <dbReference type="ChEBI" id="CHEBI:149468"/>
        <dbReference type="ChEBI" id="CHEBI:149469"/>
        <dbReference type="EC" id="2.6.1.62"/>
    </reaction>
</comment>
<keyword evidence="11" id="KW-1185">Reference proteome</keyword>
<evidence type="ECO:0000313" key="10">
    <source>
        <dbReference type="EMBL" id="MFH6982974.1"/>
    </source>
</evidence>
<dbReference type="InterPro" id="IPR005815">
    <property type="entry name" value="BioA"/>
</dbReference>
<dbReference type="NCBIfam" id="NF004624">
    <property type="entry name" value="PRK05964.1"/>
    <property type="match status" value="1"/>
</dbReference>
<dbReference type="Pfam" id="PF00202">
    <property type="entry name" value="Aminotran_3"/>
    <property type="match status" value="1"/>
</dbReference>
<feature type="binding site" evidence="9">
    <location>
        <position position="237"/>
    </location>
    <ligand>
        <name>pyridoxal 5'-phosphate</name>
        <dbReference type="ChEBI" id="CHEBI:597326"/>
    </ligand>
</feature>
<dbReference type="InterPro" id="IPR015422">
    <property type="entry name" value="PyrdxlP-dep_Trfase_small"/>
</dbReference>
<dbReference type="InterPro" id="IPR015424">
    <property type="entry name" value="PyrdxlP-dep_Trfase"/>
</dbReference>
<comment type="similarity">
    <text evidence="9">Belongs to the class-III pyridoxal-phosphate-dependent aminotransferase family. BioA subfamily.</text>
</comment>
<dbReference type="PROSITE" id="PS00600">
    <property type="entry name" value="AA_TRANSFER_CLASS_3"/>
    <property type="match status" value="1"/>
</dbReference>
<feature type="modified residue" description="N6-(pyridoxal phosphate)lysine" evidence="9">
    <location>
        <position position="266"/>
    </location>
</feature>
<dbReference type="Proteomes" id="UP001610063">
    <property type="component" value="Unassembled WGS sequence"/>
</dbReference>
<evidence type="ECO:0000313" key="11">
    <source>
        <dbReference type="Proteomes" id="UP001610063"/>
    </source>
</evidence>
<feature type="binding site" evidence="9">
    <location>
        <position position="390"/>
    </location>
    <ligand>
        <name>substrate</name>
    </ligand>
</feature>
<evidence type="ECO:0000256" key="9">
    <source>
        <dbReference type="HAMAP-Rule" id="MF_00834"/>
    </source>
</evidence>
<evidence type="ECO:0000256" key="8">
    <source>
        <dbReference type="ARBA" id="ARBA00048449"/>
    </source>
</evidence>
<dbReference type="Gene3D" id="3.40.640.10">
    <property type="entry name" value="Type I PLP-dependent aspartate aminotransferase-like (Major domain)"/>
    <property type="match status" value="1"/>
</dbReference>
<evidence type="ECO:0000256" key="2">
    <source>
        <dbReference type="ARBA" id="ARBA00005063"/>
    </source>
</evidence>
<dbReference type="RefSeq" id="WP_395416578.1">
    <property type="nucleotide sequence ID" value="NZ_JBIPKE010000013.1"/>
</dbReference>
<dbReference type="InterPro" id="IPR049704">
    <property type="entry name" value="Aminotrans_3_PPA_site"/>
</dbReference>
<feature type="binding site" evidence="9">
    <location>
        <begin position="301"/>
        <end position="302"/>
    </location>
    <ligand>
        <name>pyridoxal 5'-phosphate</name>
        <dbReference type="ChEBI" id="CHEBI:597326"/>
    </ligand>
</feature>
<gene>
    <name evidence="9 10" type="primary">bioA</name>
    <name evidence="10" type="ORF">ACHKAR_05970</name>
</gene>
<dbReference type="PANTHER" id="PTHR42684">
    <property type="entry name" value="ADENOSYLMETHIONINE-8-AMINO-7-OXONONANOATE AMINOTRANSFERASE"/>
    <property type="match status" value="1"/>
</dbReference>
<name>A0ABW7N8B7_9BACT</name>
<comment type="caution">
    <text evidence="10">The sequence shown here is derived from an EMBL/GenBank/DDBJ whole genome shotgun (WGS) entry which is preliminary data.</text>
</comment>
<reference evidence="10 11" key="1">
    <citation type="journal article" date="2013" name="Int. J. Syst. Evol. Microbiol.">
        <title>Marinoscillum luteum sp. nov., isolated from marine sediment.</title>
        <authorList>
            <person name="Cha I.T."/>
            <person name="Park S.J."/>
            <person name="Kim S.J."/>
            <person name="Kim J.G."/>
            <person name="Jung M.Y."/>
            <person name="Shin K.S."/>
            <person name="Kwon K.K."/>
            <person name="Yang S.H."/>
            <person name="Seo Y.S."/>
            <person name="Rhee S.K."/>
        </authorList>
    </citation>
    <scope>NUCLEOTIDE SEQUENCE [LARGE SCALE GENOMIC DNA]</scope>
    <source>
        <strain evidence="10 11">KCTC 23939</strain>
    </source>
</reference>
<evidence type="ECO:0000256" key="4">
    <source>
        <dbReference type="ARBA" id="ARBA00022679"/>
    </source>
</evidence>
<dbReference type="HAMAP" id="MF_00834">
    <property type="entry name" value="BioA"/>
    <property type="match status" value="1"/>
</dbReference>
<dbReference type="InterPro" id="IPR005814">
    <property type="entry name" value="Aminotrans_3"/>
</dbReference>
<keyword evidence="5 9" id="KW-0949">S-adenosyl-L-methionine</keyword>
<dbReference type="PANTHER" id="PTHR42684:SF3">
    <property type="entry name" value="ADENOSYLMETHIONINE-8-AMINO-7-OXONONANOATE AMINOTRANSFERASE"/>
    <property type="match status" value="1"/>
</dbReference>
<accession>A0ABW7N8B7</accession>
<comment type="cofactor">
    <cofactor evidence="1 9">
        <name>pyridoxal 5'-phosphate</name>
        <dbReference type="ChEBI" id="CHEBI:597326"/>
    </cofactor>
</comment>
<keyword evidence="3 9" id="KW-0032">Aminotransferase</keyword>
<feature type="binding site" evidence="9">
    <location>
        <begin position="113"/>
        <end position="114"/>
    </location>
    <ligand>
        <name>pyridoxal 5'-phosphate</name>
        <dbReference type="ChEBI" id="CHEBI:597326"/>
    </ligand>
</feature>
<feature type="binding site" evidence="9">
    <location>
        <position position="300"/>
    </location>
    <ligand>
        <name>substrate</name>
    </ligand>
</feature>
<protein>
    <recommendedName>
        <fullName evidence="9">Adenosylmethionine-8-amino-7-oxononanoate aminotransferase</fullName>
        <ecNumber evidence="9">2.6.1.62</ecNumber>
    </recommendedName>
    <alternativeName>
        <fullName evidence="9">7,8-diamino-pelargonic acid aminotransferase</fullName>
        <shortName evidence="9">DAPA AT</shortName>
        <shortName evidence="9">DAPA aminotransferase</shortName>
    </alternativeName>
    <alternativeName>
        <fullName evidence="9">7,8-diaminononanoate synthase</fullName>
        <shortName evidence="9">DANS</shortName>
    </alternativeName>
    <alternativeName>
        <fullName evidence="9">Diaminopelargonic acid synthase</fullName>
    </alternativeName>
</protein>
<dbReference type="NCBIfam" id="TIGR00508">
    <property type="entry name" value="bioA"/>
    <property type="match status" value="1"/>
</dbReference>